<feature type="region of interest" description="Disordered" evidence="4">
    <location>
        <begin position="1"/>
        <end position="124"/>
    </location>
</feature>
<dbReference type="Gene3D" id="1.20.1250.40">
    <property type="match status" value="1"/>
</dbReference>
<keyword evidence="7" id="KW-1185">Reference proteome</keyword>
<comment type="subcellular location">
    <subcellularLocation>
        <location evidence="1">Nucleus</location>
    </subcellularLocation>
</comment>
<dbReference type="AlphaFoldDB" id="A0A5P1FUJ1"/>
<dbReference type="InterPro" id="IPR010997">
    <property type="entry name" value="HRDC-like_sf"/>
</dbReference>
<evidence type="ECO:0000256" key="1">
    <source>
        <dbReference type="ARBA" id="ARBA00004123"/>
    </source>
</evidence>
<feature type="compositionally biased region" description="Polar residues" evidence="4">
    <location>
        <begin position="53"/>
        <end position="63"/>
    </location>
</feature>
<dbReference type="PANTHER" id="PTHR21297">
    <property type="entry name" value="DNA-DIRECTED RNA POLYMERASE II"/>
    <property type="match status" value="1"/>
</dbReference>
<sequence length="260" mass="27596">MAEKGGKGFPMSRKKVAFKSPAPSQETQKKKGSVPMEEDGPVQIDSDSESEGFVNSLNETLSKGNGKAPKETAKSGMKSSLDGLKTGTKTSLEAPATKGSSGKGGKAYSSGKAGGKGGLPRASAVKPPVTEVELKLEMDIPEDARVIMDCEAATILQGIQDSLSVLSDDPSIKMPPFFNKALEYCKGRNNYTNAESVRQVLETLKEHGVTEGEICMIGNAFPETIAEVYALIPSLKANKHKIEGPIQEVLVNLAGLRRVE</sequence>
<dbReference type="OrthoDB" id="2186918at2759"/>
<dbReference type="Pfam" id="PF03874">
    <property type="entry name" value="RNA_pol_Rpb4"/>
    <property type="match status" value="1"/>
</dbReference>
<dbReference type="GO" id="GO:0030880">
    <property type="term" value="C:RNA polymerase complex"/>
    <property type="evidence" value="ECO:0007669"/>
    <property type="project" value="InterPro"/>
</dbReference>
<dbReference type="Gramene" id="ONK82015">
    <property type="protein sequence ID" value="ONK82015"/>
    <property type="gene ID" value="A4U43_C01F35250"/>
</dbReference>
<dbReference type="OMA" id="VYLRCKW"/>
<dbReference type="Proteomes" id="UP000243459">
    <property type="component" value="Chromosome 1"/>
</dbReference>
<feature type="compositionally biased region" description="Acidic residues" evidence="4">
    <location>
        <begin position="36"/>
        <end position="50"/>
    </location>
</feature>
<dbReference type="SMART" id="SM00657">
    <property type="entry name" value="RPOL4c"/>
    <property type="match status" value="1"/>
</dbReference>
<dbReference type="GO" id="GO:0006352">
    <property type="term" value="P:DNA-templated transcription initiation"/>
    <property type="evidence" value="ECO:0007669"/>
    <property type="project" value="InterPro"/>
</dbReference>
<comment type="similarity">
    <text evidence="3">Belongs to the eukaryotic RPB4 RNA polymerase subunit family.</text>
</comment>
<accession>A0A5P1FUJ1</accession>
<dbReference type="InterPro" id="IPR006590">
    <property type="entry name" value="RNA_pol_Rpb4/RPC9_core"/>
</dbReference>
<dbReference type="InterPro" id="IPR045222">
    <property type="entry name" value="Rpb4-like"/>
</dbReference>
<proteinExistence type="inferred from homology"/>
<name>A0A5P1FUJ1_ASPOF</name>
<dbReference type="GO" id="GO:0005634">
    <property type="term" value="C:nucleus"/>
    <property type="evidence" value="ECO:0007669"/>
    <property type="project" value="UniProtKB-SubCell"/>
</dbReference>
<dbReference type="InterPro" id="IPR038324">
    <property type="entry name" value="Rpb4/RPC9_sf"/>
</dbReference>
<feature type="domain" description="RNA polymerase Rpb4/RPC9 core" evidence="5">
    <location>
        <begin position="139"/>
        <end position="260"/>
    </location>
</feature>
<dbReference type="GO" id="GO:0000166">
    <property type="term" value="F:nucleotide binding"/>
    <property type="evidence" value="ECO:0007669"/>
    <property type="project" value="InterPro"/>
</dbReference>
<reference evidence="7" key="1">
    <citation type="journal article" date="2017" name="Nat. Commun.">
        <title>The asparagus genome sheds light on the origin and evolution of a young Y chromosome.</title>
        <authorList>
            <person name="Harkess A."/>
            <person name="Zhou J."/>
            <person name="Xu C."/>
            <person name="Bowers J.E."/>
            <person name="Van der Hulst R."/>
            <person name="Ayyampalayam S."/>
            <person name="Mercati F."/>
            <person name="Riccardi P."/>
            <person name="McKain M.R."/>
            <person name="Kakrana A."/>
            <person name="Tang H."/>
            <person name="Ray J."/>
            <person name="Groenendijk J."/>
            <person name="Arikit S."/>
            <person name="Mathioni S.M."/>
            <person name="Nakano M."/>
            <person name="Shan H."/>
            <person name="Telgmann-Rauber A."/>
            <person name="Kanno A."/>
            <person name="Yue Z."/>
            <person name="Chen H."/>
            <person name="Li W."/>
            <person name="Chen Y."/>
            <person name="Xu X."/>
            <person name="Zhang Y."/>
            <person name="Luo S."/>
            <person name="Chen H."/>
            <person name="Gao J."/>
            <person name="Mao Z."/>
            <person name="Pires J.C."/>
            <person name="Luo M."/>
            <person name="Kudrna D."/>
            <person name="Wing R.A."/>
            <person name="Meyers B.C."/>
            <person name="Yi K."/>
            <person name="Kong H."/>
            <person name="Lavrijsen P."/>
            <person name="Sunseri F."/>
            <person name="Falavigna A."/>
            <person name="Ye Y."/>
            <person name="Leebens-Mack J.H."/>
            <person name="Chen G."/>
        </authorList>
    </citation>
    <scope>NUCLEOTIDE SEQUENCE [LARGE SCALE GENOMIC DNA]</scope>
    <source>
        <strain evidence="7">cv. DH0086</strain>
    </source>
</reference>
<evidence type="ECO:0000256" key="3">
    <source>
        <dbReference type="ARBA" id="ARBA00025724"/>
    </source>
</evidence>
<evidence type="ECO:0000313" key="7">
    <source>
        <dbReference type="Proteomes" id="UP000243459"/>
    </source>
</evidence>
<dbReference type="EMBL" id="CM007381">
    <property type="protein sequence ID" value="ONK82015.1"/>
    <property type="molecule type" value="Genomic_DNA"/>
</dbReference>
<evidence type="ECO:0000256" key="2">
    <source>
        <dbReference type="ARBA" id="ARBA00023242"/>
    </source>
</evidence>
<evidence type="ECO:0000313" key="6">
    <source>
        <dbReference type="EMBL" id="ONK82015.1"/>
    </source>
</evidence>
<evidence type="ECO:0000259" key="5">
    <source>
        <dbReference type="SMART" id="SM00657"/>
    </source>
</evidence>
<keyword evidence="2" id="KW-0539">Nucleus</keyword>
<evidence type="ECO:0000256" key="4">
    <source>
        <dbReference type="SAM" id="MobiDB-lite"/>
    </source>
</evidence>
<organism evidence="6 7">
    <name type="scientific">Asparagus officinalis</name>
    <name type="common">Garden asparagus</name>
    <dbReference type="NCBI Taxonomy" id="4686"/>
    <lineage>
        <taxon>Eukaryota</taxon>
        <taxon>Viridiplantae</taxon>
        <taxon>Streptophyta</taxon>
        <taxon>Embryophyta</taxon>
        <taxon>Tracheophyta</taxon>
        <taxon>Spermatophyta</taxon>
        <taxon>Magnoliopsida</taxon>
        <taxon>Liliopsida</taxon>
        <taxon>Asparagales</taxon>
        <taxon>Asparagaceae</taxon>
        <taxon>Asparagoideae</taxon>
        <taxon>Asparagus</taxon>
    </lineage>
</organism>
<dbReference type="InterPro" id="IPR005574">
    <property type="entry name" value="Rpb4/RPC9"/>
</dbReference>
<dbReference type="SUPFAM" id="SSF47819">
    <property type="entry name" value="HRDC-like"/>
    <property type="match status" value="1"/>
</dbReference>
<protein>
    <recommendedName>
        <fullName evidence="5">RNA polymerase Rpb4/RPC9 core domain-containing protein</fullName>
    </recommendedName>
</protein>
<gene>
    <name evidence="6" type="ORF">A4U43_C01F35250</name>
</gene>